<sequence>TLTNAGTVNADTVTVKSDGQLDTTGALTITDTLTVDGGKVNVNDGTTIAETLTIDNSGEVNVGTKGNLDLGNDGIITLDEGSLNVDGKVNADNIRSDSLGNDKSAILNVNSGGNLKLNLDDGDVLFENLHTANGGEDTININGKLNINVDSGAVASLENSASISGTGSLDKTGSGEFKIENANSGFSGKTNVEKGTLHLANGGSLSTSDVTVNNNARLTVDKEGTELGGLTLSDNSTLSVVITPNEYTKITVNGDVKLNGTLDIDISGSKEDDFKNTIFNDVIKSTSSMSGNFNEVTDNSLLFNFRPNVVDKTLSLTPYASSATSLVDIIKEFGLDRALDVARALDSNFSVSPENDLSTLFYTIRDNKQAANAVLESLPTLAGASSQVVADTSKHLANLARVYERCEGNIQQGDKYIWARTFGSWETQDQYRGATGYRGESYGFAAGVEKCHQQTRLGVMMGYAYDHVRSRESVSDQRLRADTIQAGIYGNTPISSIADLDFRAGIGYSDIDTVRNIKFVNRTAQGNYGNKIGYAGIGVNFNAFSSEQAEVKPFIRLDYQVVRNNHYNEHGARSLNLNVDAGTNQSLVSQAGIDMKARLADKFSVNTRVGVGYDLVGELASTRAAFAGAPDVKFTTKGAQHGRVSGELGIEMNYHITPSATLSVGYDTSARKGYIEHTPNIMFKMAF</sequence>
<accession>A0A1A7Q973</accession>
<dbReference type="SMART" id="SM00869">
    <property type="entry name" value="Autotransporter"/>
    <property type="match status" value="1"/>
</dbReference>
<proteinExistence type="predicted"/>
<evidence type="ECO:0000259" key="1">
    <source>
        <dbReference type="PROSITE" id="PS51208"/>
    </source>
</evidence>
<dbReference type="InterPro" id="IPR036709">
    <property type="entry name" value="Autotransporte_beta_dom_sf"/>
</dbReference>
<evidence type="ECO:0000313" key="2">
    <source>
        <dbReference type="EMBL" id="OBX11423.1"/>
    </source>
</evidence>
<dbReference type="InterPro" id="IPR011050">
    <property type="entry name" value="Pectin_lyase_fold/virulence"/>
</dbReference>
<dbReference type="PROSITE" id="PS51208">
    <property type="entry name" value="AUTOTRANSPORTER"/>
    <property type="match status" value="1"/>
</dbReference>
<dbReference type="Proteomes" id="UP000243168">
    <property type="component" value="Unassembled WGS sequence"/>
</dbReference>
<dbReference type="InterPro" id="IPR005546">
    <property type="entry name" value="Autotransporte_beta"/>
</dbReference>
<feature type="domain" description="Autotransporter" evidence="1">
    <location>
        <begin position="410"/>
        <end position="687"/>
    </location>
</feature>
<dbReference type="AlphaFoldDB" id="A0A1A7Q973"/>
<dbReference type="RefSeq" id="WP_065233769.1">
    <property type="nucleotide sequence ID" value="NZ_JTJS01000015.1"/>
</dbReference>
<feature type="non-terminal residue" evidence="2">
    <location>
        <position position="1"/>
    </location>
</feature>
<comment type="caution">
    <text evidence="2">The sequence shown here is derived from an EMBL/GenBank/DDBJ whole genome shotgun (WGS) entry which is preliminary data.</text>
</comment>
<reference evidence="2 3" key="1">
    <citation type="submission" date="2014-11" db="EMBL/GenBank/DDBJ databases">
        <title>Pan-genome of Gallibacterium spp.</title>
        <authorList>
            <person name="Kudirkiene E."/>
            <person name="Bojesen A.M."/>
        </authorList>
    </citation>
    <scope>NUCLEOTIDE SEQUENCE [LARGE SCALE GENOMIC DNA]</scope>
    <source>
        <strain evidence="2 3">F298</strain>
    </source>
</reference>
<dbReference type="Pfam" id="PF03797">
    <property type="entry name" value="Autotransporter"/>
    <property type="match status" value="1"/>
</dbReference>
<dbReference type="SUPFAM" id="SSF103515">
    <property type="entry name" value="Autotransporter"/>
    <property type="match status" value="1"/>
</dbReference>
<organism evidence="2 3">
    <name type="scientific">Gallibacterium genomosp. 3</name>
    <dbReference type="NCBI Taxonomy" id="505345"/>
    <lineage>
        <taxon>Bacteria</taxon>
        <taxon>Pseudomonadati</taxon>
        <taxon>Pseudomonadota</taxon>
        <taxon>Gammaproteobacteria</taxon>
        <taxon>Pasteurellales</taxon>
        <taxon>Pasteurellaceae</taxon>
        <taxon>Gallibacterium</taxon>
    </lineage>
</organism>
<protein>
    <recommendedName>
        <fullName evidence="1">Autotransporter domain-containing protein</fullName>
    </recommendedName>
</protein>
<evidence type="ECO:0000313" key="3">
    <source>
        <dbReference type="Proteomes" id="UP000243168"/>
    </source>
</evidence>
<dbReference type="SUPFAM" id="SSF51126">
    <property type="entry name" value="Pectin lyase-like"/>
    <property type="match status" value="1"/>
</dbReference>
<name>A0A1A7Q973_9PAST</name>
<dbReference type="Gene3D" id="2.40.128.130">
    <property type="entry name" value="Autotransporter beta-domain"/>
    <property type="match status" value="1"/>
</dbReference>
<dbReference type="EMBL" id="JTJS01000015">
    <property type="protein sequence ID" value="OBX11423.1"/>
    <property type="molecule type" value="Genomic_DNA"/>
</dbReference>
<gene>
    <name evidence="2" type="ORF">QV07_01440</name>
</gene>